<evidence type="ECO:0008006" key="6">
    <source>
        <dbReference type="Google" id="ProtNLM"/>
    </source>
</evidence>
<dbReference type="PANTHER" id="PTHR43615:SF1">
    <property type="entry name" value="PPDK_N DOMAIN-CONTAINING PROTEIN"/>
    <property type="match status" value="1"/>
</dbReference>
<dbReference type="OrthoDB" id="6435135at2759"/>
<dbReference type="InterPro" id="IPR002192">
    <property type="entry name" value="PPDK_AMP/ATP-bd"/>
</dbReference>
<evidence type="ECO:0000313" key="5">
    <source>
        <dbReference type="Proteomes" id="UP000728032"/>
    </source>
</evidence>
<evidence type="ECO:0000313" key="4">
    <source>
        <dbReference type="EMBL" id="CAD7654268.1"/>
    </source>
</evidence>
<dbReference type="PANTHER" id="PTHR43615">
    <property type="entry name" value="PHOSPHOENOLPYRUVATE SYNTHASE-RELATED"/>
    <property type="match status" value="1"/>
</dbReference>
<evidence type="ECO:0000259" key="3">
    <source>
        <dbReference type="Pfam" id="PF01326"/>
    </source>
</evidence>
<dbReference type="Gene3D" id="3.30.470.20">
    <property type="entry name" value="ATP-grasp fold, B domain"/>
    <property type="match status" value="1"/>
</dbReference>
<dbReference type="EMBL" id="CAJPVJ010007737">
    <property type="protein sequence ID" value="CAG2171455.1"/>
    <property type="molecule type" value="Genomic_DNA"/>
</dbReference>
<dbReference type="InterPro" id="IPR051549">
    <property type="entry name" value="PEP_Utilizing_Enz"/>
</dbReference>
<protein>
    <recommendedName>
        <fullName evidence="6">Phosphoenolpyruvate synthase</fullName>
    </recommendedName>
</protein>
<dbReference type="SUPFAM" id="SSF56059">
    <property type="entry name" value="Glutathione synthetase ATP-binding domain-like"/>
    <property type="match status" value="1"/>
</dbReference>
<reference evidence="4" key="1">
    <citation type="submission" date="2020-11" db="EMBL/GenBank/DDBJ databases">
        <authorList>
            <person name="Tran Van P."/>
        </authorList>
    </citation>
    <scope>NUCLEOTIDE SEQUENCE</scope>
</reference>
<dbReference type="InterPro" id="IPR036637">
    <property type="entry name" value="Phosphohistidine_dom_sf"/>
</dbReference>
<dbReference type="Pfam" id="PF01326">
    <property type="entry name" value="PPDK_N"/>
    <property type="match status" value="1"/>
</dbReference>
<comment type="similarity">
    <text evidence="1">Belongs to the PEP-utilizing enzyme family.</text>
</comment>
<feature type="non-terminal residue" evidence="4">
    <location>
        <position position="1"/>
    </location>
</feature>
<feature type="domain" description="Pyruvate phosphate dikinase AMP/ATP-binding" evidence="3">
    <location>
        <begin position="357"/>
        <end position="681"/>
    </location>
</feature>
<dbReference type="Gene3D" id="3.30.1490.20">
    <property type="entry name" value="ATP-grasp fold, A domain"/>
    <property type="match status" value="1"/>
</dbReference>
<dbReference type="Pfam" id="PF00391">
    <property type="entry name" value="PEP-utilizers"/>
    <property type="match status" value="1"/>
</dbReference>
<accession>A0A7R9M6L2</accession>
<feature type="domain" description="PEP-utilising enzyme mobile" evidence="2">
    <location>
        <begin position="1104"/>
        <end position="1171"/>
    </location>
</feature>
<keyword evidence="5" id="KW-1185">Reference proteome</keyword>
<dbReference type="GO" id="GO:0005524">
    <property type="term" value="F:ATP binding"/>
    <property type="evidence" value="ECO:0007669"/>
    <property type="project" value="InterPro"/>
</dbReference>
<dbReference type="GO" id="GO:0016301">
    <property type="term" value="F:kinase activity"/>
    <property type="evidence" value="ECO:0007669"/>
    <property type="project" value="InterPro"/>
</dbReference>
<gene>
    <name evidence="4" type="ORF">ONB1V03_LOCUS10917</name>
</gene>
<dbReference type="InterPro" id="IPR013815">
    <property type="entry name" value="ATP_grasp_subdomain_1"/>
</dbReference>
<dbReference type="EMBL" id="OC922562">
    <property type="protein sequence ID" value="CAD7654268.1"/>
    <property type="molecule type" value="Genomic_DNA"/>
</dbReference>
<sequence length="1179" mass="133487">RRHRKTNRIVTHDLWRDDIYHSGLMPFPHEWQYDCPDQIKSEDLFIYGVNSSKQSIYIAIKWRPKGADNQIDATISLRFDDNNSNSYTLEEDSAVDFRPNEYRVGGLRLEISSPFRRKRITFRGYLTKNGNQLVYARFRFLWYALSRVYDFHHDFDDQFMAKEMALSSKSDKSETRFENRFEQFGQLKGQFTEGPDGGHRQLYLWGSAGKKYLHNTPINRDIHRCCGYTKDGIGFHLGFVCDKSGNEYRFGYLFDKSGHFLRLKALSLKGQDFSHILGNNLVHFKATFGERDYDFVIEKHGNCLAKRLLVNGSEGMCYVLQDTERHVQQWVQTYKSVANESSLVLGLHEENAQRVDINGGKGSSLAVLMSLSQVLVNEKYKKRFHVPNGVIVTANAYRHLLREYTDLSQYIRELEESTQWSGKELITKCDHLMNTISSHKLPEVIKQEIEAKLRQNFADFETKLFAVRSSAVSEDSAEMSAAGQMTTYLGVRGLEGIYSSVMKCWSSQFSGIAVAYKRGYGQSINGPMAVVIQEMIDCQSAGVMFTCDPITGDEGVLEVTANYGLGESVVSGSSEPDTIHVSVDIESNSLSARRRVKAIDSKAIGQKKTSVRLSESGGTVVEEAPHGSGCCVTDEDVMRLADIGLQIHKHYGHPVDIEWGLQGGQIYALQARPVTNLDNRYTDYEIMHEMDSSHPTESEIHTRAHCGTTFPGATSWTALQWSWANKSQYMVGLLSIIHIVIVTYVKRMDVMKGTAIADDYNPYVDTMGVAYNQLMFSLTNGTRVDFSDYPDTAESKQMVLSFFGHHFEDQDVLNAFKRNPNNSWLESDYNLLIASCNDVISADAPNSLREIATTIKDKHTFRQLTDEEALQVLANGSDESSIRFRHFLDIHGHRGYREADPMHHSWKENPIPCVQTIKGLLSGNKRQLEPKVVKSVDQAVDELKTPLSPLRRLLLKKLILPWVQRGVGHRELSKHFNVFMTDMWKQGFRLLARQMVAEGLIPFDDHFFYLTVNEVDELCIGRRNPLILTRVRHRRRLYKQMDGYKFDEFIKGPEMRPRNLEKRTIASTLGAGMVQMKGTPVSEGYVKARVCVADGIADADNILPGDILVTYSTDIGWSPYFPLLSGIVTEIGGTISHGAVIAREYGVPCLVAVEDVCQAVKTGDICVLDTNARTLTKVE</sequence>
<organism evidence="4">
    <name type="scientific">Oppiella nova</name>
    <dbReference type="NCBI Taxonomy" id="334625"/>
    <lineage>
        <taxon>Eukaryota</taxon>
        <taxon>Metazoa</taxon>
        <taxon>Ecdysozoa</taxon>
        <taxon>Arthropoda</taxon>
        <taxon>Chelicerata</taxon>
        <taxon>Arachnida</taxon>
        <taxon>Acari</taxon>
        <taxon>Acariformes</taxon>
        <taxon>Sarcoptiformes</taxon>
        <taxon>Oribatida</taxon>
        <taxon>Brachypylina</taxon>
        <taxon>Oppioidea</taxon>
        <taxon>Oppiidae</taxon>
        <taxon>Oppiella</taxon>
    </lineage>
</organism>
<dbReference type="AlphaFoldDB" id="A0A7R9M6L2"/>
<proteinExistence type="inferred from homology"/>
<evidence type="ECO:0000259" key="2">
    <source>
        <dbReference type="Pfam" id="PF00391"/>
    </source>
</evidence>
<dbReference type="InterPro" id="IPR008279">
    <property type="entry name" value="PEP-util_enz_mobile_dom"/>
</dbReference>
<dbReference type="SUPFAM" id="SSF52009">
    <property type="entry name" value="Phosphohistidine domain"/>
    <property type="match status" value="1"/>
</dbReference>
<dbReference type="Proteomes" id="UP000728032">
    <property type="component" value="Unassembled WGS sequence"/>
</dbReference>
<dbReference type="Gene3D" id="3.50.30.10">
    <property type="entry name" value="Phosphohistidine domain"/>
    <property type="match status" value="1"/>
</dbReference>
<evidence type="ECO:0000256" key="1">
    <source>
        <dbReference type="ARBA" id="ARBA00007837"/>
    </source>
</evidence>
<name>A0A7R9M6L2_9ACAR</name>